<feature type="compositionally biased region" description="Basic and acidic residues" evidence="1">
    <location>
        <begin position="92"/>
        <end position="105"/>
    </location>
</feature>
<feature type="domain" description="PilZ" evidence="3">
    <location>
        <begin position="203"/>
        <end position="295"/>
    </location>
</feature>
<feature type="transmembrane region" description="Helical" evidence="2">
    <location>
        <begin position="345"/>
        <end position="367"/>
    </location>
</feature>
<dbReference type="Gene3D" id="2.40.50.100">
    <property type="match status" value="1"/>
</dbReference>
<reference evidence="4" key="1">
    <citation type="submission" date="2020-12" db="EMBL/GenBank/DDBJ databases">
        <title>Bacterial taxonomy.</title>
        <authorList>
            <person name="Pan X."/>
        </authorList>
    </citation>
    <scope>NUCLEOTIDE SEQUENCE</scope>
    <source>
        <strain evidence="4">B2012</strain>
    </source>
</reference>
<organism evidence="4 5">
    <name type="scientific">Acuticoccus mangrovi</name>
    <dbReference type="NCBI Taxonomy" id="2796142"/>
    <lineage>
        <taxon>Bacteria</taxon>
        <taxon>Pseudomonadati</taxon>
        <taxon>Pseudomonadota</taxon>
        <taxon>Alphaproteobacteria</taxon>
        <taxon>Hyphomicrobiales</taxon>
        <taxon>Amorphaceae</taxon>
        <taxon>Acuticoccus</taxon>
    </lineage>
</organism>
<gene>
    <name evidence="4" type="ORF">JCR33_22995</name>
</gene>
<keyword evidence="2" id="KW-0812">Transmembrane</keyword>
<name>A0A934MFE7_9HYPH</name>
<dbReference type="Proteomes" id="UP000609531">
    <property type="component" value="Unassembled WGS sequence"/>
</dbReference>
<sequence length="564" mass="59073">MTADDDAAAGTNGGGDTRQRPRPSDEAASEFAFGYGGWSVTYDSLAMLPTEPPASAREVPAPKEAAAPGGDDGVAPAPPQVAASEVVAPVDAAKDRVAARREGRGGLRSRLRVRSRTPEPLEDFDDLGVEAAPQDVSRLDIAPRTETPQAPPVEDEGPVIAATRRPAAKPVEVPPLTVPRPRGRTPRPGAAAATITTEPGQQNRRAQRIDGGGTVMIEDQLYSLIDWSTGGIAIRSEGQLYRIGDARKLELEIDLGDYAVNLDIDGEVVNRSSDRTGWRFVAPSETQRQVLRALTHAALHGRPFNAPRAARARPMPPGATEEEAAATERAVAPKKAKRPRRFSPIAALMSLPFNAAIIGLVASVVILTEAADRVPGGSDAAPKGPQAVRAEHAAVAVKRIAVDAGDGGLVLEWAKAPGELVAEGEPIVSLVEDARNGARKAIVSPCDCYLARILVDPGERVAAGGQVALLYPRGSEGHVQALFASGNAPNLGDEVNVDLPYSGDRYTGVVESVGRVDDPQGYIGLPPAILDDQNAVFARIRTTPAMPAALAGDPAIVTVPRPEA</sequence>
<proteinExistence type="predicted"/>
<dbReference type="EMBL" id="JAEKJA010000032">
    <property type="protein sequence ID" value="MBJ3778587.1"/>
    <property type="molecule type" value="Genomic_DNA"/>
</dbReference>
<feature type="region of interest" description="Disordered" evidence="1">
    <location>
        <begin position="1"/>
        <end position="30"/>
    </location>
</feature>
<dbReference type="AlphaFoldDB" id="A0A934MFE7"/>
<evidence type="ECO:0000313" key="4">
    <source>
        <dbReference type="EMBL" id="MBJ3778587.1"/>
    </source>
</evidence>
<feature type="region of interest" description="Disordered" evidence="1">
    <location>
        <begin position="49"/>
        <end position="126"/>
    </location>
</feature>
<protein>
    <submittedName>
        <fullName evidence="4">PilZ domain-containing protein</fullName>
    </submittedName>
</protein>
<dbReference type="SUPFAM" id="SSF51230">
    <property type="entry name" value="Single hybrid motif"/>
    <property type="match status" value="1"/>
</dbReference>
<feature type="region of interest" description="Disordered" evidence="1">
    <location>
        <begin position="171"/>
        <end position="205"/>
    </location>
</feature>
<feature type="compositionally biased region" description="Low complexity" evidence="1">
    <location>
        <begin position="65"/>
        <end position="75"/>
    </location>
</feature>
<keyword evidence="2" id="KW-1133">Transmembrane helix</keyword>
<dbReference type="Pfam" id="PF07238">
    <property type="entry name" value="PilZ"/>
    <property type="match status" value="1"/>
</dbReference>
<feature type="region of interest" description="Disordered" evidence="1">
    <location>
        <begin position="307"/>
        <end position="336"/>
    </location>
</feature>
<evidence type="ECO:0000256" key="2">
    <source>
        <dbReference type="SAM" id="Phobius"/>
    </source>
</evidence>
<comment type="caution">
    <text evidence="4">The sequence shown here is derived from an EMBL/GenBank/DDBJ whole genome shotgun (WGS) entry which is preliminary data.</text>
</comment>
<evidence type="ECO:0000313" key="5">
    <source>
        <dbReference type="Proteomes" id="UP000609531"/>
    </source>
</evidence>
<evidence type="ECO:0000256" key="1">
    <source>
        <dbReference type="SAM" id="MobiDB-lite"/>
    </source>
</evidence>
<dbReference type="Gene3D" id="2.40.10.220">
    <property type="entry name" value="predicted glycosyltransferase like domains"/>
    <property type="match status" value="1"/>
</dbReference>
<keyword evidence="5" id="KW-1185">Reference proteome</keyword>
<keyword evidence="2" id="KW-0472">Membrane</keyword>
<dbReference type="GO" id="GO:0035438">
    <property type="term" value="F:cyclic-di-GMP binding"/>
    <property type="evidence" value="ECO:0007669"/>
    <property type="project" value="InterPro"/>
</dbReference>
<evidence type="ECO:0000259" key="3">
    <source>
        <dbReference type="Pfam" id="PF07238"/>
    </source>
</evidence>
<accession>A0A934MFE7</accession>
<dbReference type="InterPro" id="IPR011053">
    <property type="entry name" value="Single_hybrid_motif"/>
</dbReference>
<dbReference type="RefSeq" id="WP_198884493.1">
    <property type="nucleotide sequence ID" value="NZ_JAEKJA010000032.1"/>
</dbReference>
<feature type="compositionally biased region" description="Low complexity" evidence="1">
    <location>
        <begin position="186"/>
        <end position="197"/>
    </location>
</feature>
<dbReference type="InterPro" id="IPR009875">
    <property type="entry name" value="PilZ_domain"/>
</dbReference>